<protein>
    <submittedName>
        <fullName evidence="2">Type II toxin-antitoxin system YafQ family toxin</fullName>
    </submittedName>
</protein>
<organism evidence="2 3">
    <name type="scientific">Bartonella taylorii</name>
    <dbReference type="NCBI Taxonomy" id="33046"/>
    <lineage>
        <taxon>Bacteria</taxon>
        <taxon>Pseudomonadati</taxon>
        <taxon>Pseudomonadota</taxon>
        <taxon>Alphaproteobacteria</taxon>
        <taxon>Hyphomicrobiales</taxon>
        <taxon>Bartonellaceae</taxon>
        <taxon>Bartonella</taxon>
    </lineage>
</organism>
<dbReference type="InterPro" id="IPR007712">
    <property type="entry name" value="RelE/ParE_toxin"/>
</dbReference>
<sequence>MPSILNDHTLQRNWKSRRDLHIESDWLLIYIVDEKRVHFDRTDTYSDLFR</sequence>
<dbReference type="NCBIfam" id="TIGR02385">
    <property type="entry name" value="RelE_StbE"/>
    <property type="match status" value="1"/>
</dbReference>
<dbReference type="GO" id="GO:0006402">
    <property type="term" value="P:mRNA catabolic process"/>
    <property type="evidence" value="ECO:0007669"/>
    <property type="project" value="TreeGrafter"/>
</dbReference>
<dbReference type="AlphaFoldDB" id="A0A9Q8Z072"/>
<dbReference type="PANTHER" id="PTHR40588:SF1">
    <property type="entry name" value="MRNA INTERFERASE TOXIN YAFQ"/>
    <property type="match status" value="1"/>
</dbReference>
<dbReference type="PANTHER" id="PTHR40588">
    <property type="entry name" value="MRNA INTERFERASE TOXIN YAFQ"/>
    <property type="match status" value="1"/>
</dbReference>
<dbReference type="SUPFAM" id="SSF143011">
    <property type="entry name" value="RelE-like"/>
    <property type="match status" value="1"/>
</dbReference>
<reference evidence="2" key="1">
    <citation type="journal article" date="2022" name="Proc. Natl. Acad. Sci. U.S.A.">
        <title>Identification of the Bartonella autotransporter CFA as a protective antigen and hypervariable target of neutralizing antibodies in mice.</title>
        <authorList>
            <person name="Siewert L.K."/>
            <person name="Korotaev A."/>
            <person name="Sedzicki J."/>
            <person name="Fromm K."/>
            <person name="Pinschewer D.D."/>
            <person name="Dehio C."/>
        </authorList>
    </citation>
    <scope>NUCLEOTIDE SEQUENCE</scope>
    <source>
        <strain evidence="2">IBS296</strain>
    </source>
</reference>
<dbReference type="Proteomes" id="UP001056980">
    <property type="component" value="Chromosome"/>
</dbReference>
<evidence type="ECO:0000256" key="1">
    <source>
        <dbReference type="ARBA" id="ARBA00022649"/>
    </source>
</evidence>
<dbReference type="Gene3D" id="3.30.2310.20">
    <property type="entry name" value="RelE-like"/>
    <property type="match status" value="1"/>
</dbReference>
<dbReference type="GO" id="GO:0006415">
    <property type="term" value="P:translational termination"/>
    <property type="evidence" value="ECO:0007669"/>
    <property type="project" value="TreeGrafter"/>
</dbReference>
<dbReference type="InterPro" id="IPR004386">
    <property type="entry name" value="Toxin_YafQ-like"/>
</dbReference>
<dbReference type="RefSeq" id="WP_338023065.1">
    <property type="nucleotide sequence ID" value="NZ_CADDYE010000005.1"/>
</dbReference>
<dbReference type="GO" id="GO:0004521">
    <property type="term" value="F:RNA endonuclease activity"/>
    <property type="evidence" value="ECO:0007669"/>
    <property type="project" value="TreeGrafter"/>
</dbReference>
<accession>A0A9Q8Z072</accession>
<gene>
    <name evidence="2" type="ORF">LAJ60_01790</name>
</gene>
<dbReference type="InterPro" id="IPR035093">
    <property type="entry name" value="RelE/ParE_toxin_dom_sf"/>
</dbReference>
<proteinExistence type="predicted"/>
<dbReference type="KEGG" id="btay:LAJ60_01790"/>
<dbReference type="EMBL" id="CP083444">
    <property type="protein sequence ID" value="USP03200.1"/>
    <property type="molecule type" value="Genomic_DNA"/>
</dbReference>
<keyword evidence="1" id="KW-1277">Toxin-antitoxin system</keyword>
<evidence type="ECO:0000313" key="2">
    <source>
        <dbReference type="EMBL" id="USP03200.1"/>
    </source>
</evidence>
<dbReference type="Pfam" id="PF15738">
    <property type="entry name" value="YafQ_toxin"/>
    <property type="match status" value="1"/>
</dbReference>
<name>A0A9Q8Z072_BARTA</name>
<evidence type="ECO:0000313" key="3">
    <source>
        <dbReference type="Proteomes" id="UP001056980"/>
    </source>
</evidence>